<dbReference type="SUPFAM" id="SSF161111">
    <property type="entry name" value="Cation efflux protein transmembrane domain-like"/>
    <property type="match status" value="1"/>
</dbReference>
<feature type="transmembrane region" description="Helical" evidence="6">
    <location>
        <begin position="100"/>
        <end position="121"/>
    </location>
</feature>
<evidence type="ECO:0000259" key="7">
    <source>
        <dbReference type="Pfam" id="PF01545"/>
    </source>
</evidence>
<evidence type="ECO:0000256" key="5">
    <source>
        <dbReference type="ARBA" id="ARBA00023136"/>
    </source>
</evidence>
<gene>
    <name evidence="8" type="ORF">KY290_037431</name>
</gene>
<dbReference type="Pfam" id="PF01545">
    <property type="entry name" value="Cation_efflux"/>
    <property type="match status" value="1"/>
</dbReference>
<keyword evidence="9" id="KW-1185">Reference proteome</keyword>
<keyword evidence="3 6" id="KW-0812">Transmembrane</keyword>
<evidence type="ECO:0000256" key="1">
    <source>
        <dbReference type="ARBA" id="ARBA00004141"/>
    </source>
</evidence>
<evidence type="ECO:0000313" key="9">
    <source>
        <dbReference type="Proteomes" id="UP000826656"/>
    </source>
</evidence>
<dbReference type="PANTHER" id="PTHR43840:SF15">
    <property type="entry name" value="MITOCHONDRIAL METAL TRANSPORTER 1-RELATED"/>
    <property type="match status" value="1"/>
</dbReference>
<keyword evidence="4 6" id="KW-1133">Transmembrane helix</keyword>
<keyword evidence="5 6" id="KW-0472">Membrane</keyword>
<dbReference type="InterPro" id="IPR027469">
    <property type="entry name" value="Cation_efflux_TMD_sf"/>
</dbReference>
<dbReference type="EMBL" id="JAIVGD010000028">
    <property type="protein sequence ID" value="KAH0738726.1"/>
    <property type="molecule type" value="Genomic_DNA"/>
</dbReference>
<protein>
    <recommendedName>
        <fullName evidence="7">Cation efflux protein transmembrane domain-containing protein</fullName>
    </recommendedName>
</protein>
<comment type="subcellular location">
    <subcellularLocation>
        <location evidence="1">Membrane</location>
        <topology evidence="1">Multi-pass membrane protein</topology>
    </subcellularLocation>
</comment>
<dbReference type="InterPro" id="IPR050291">
    <property type="entry name" value="CDF_Transporter"/>
</dbReference>
<evidence type="ECO:0000256" key="2">
    <source>
        <dbReference type="ARBA" id="ARBA00022448"/>
    </source>
</evidence>
<accession>A0ABQ7TW08</accession>
<feature type="transmembrane region" description="Helical" evidence="6">
    <location>
        <begin position="59"/>
        <end position="79"/>
    </location>
</feature>
<evidence type="ECO:0000256" key="3">
    <source>
        <dbReference type="ARBA" id="ARBA00022692"/>
    </source>
</evidence>
<reference evidence="8 9" key="1">
    <citation type="journal article" date="2021" name="bioRxiv">
        <title>Chromosome-scale and haplotype-resolved genome assembly of a tetraploid potato cultivar.</title>
        <authorList>
            <person name="Sun H."/>
            <person name="Jiao W.-B."/>
            <person name="Krause K."/>
            <person name="Campoy J.A."/>
            <person name="Goel M."/>
            <person name="Folz-Donahue K."/>
            <person name="Kukat C."/>
            <person name="Huettel B."/>
            <person name="Schneeberger K."/>
        </authorList>
    </citation>
    <scope>NUCLEOTIDE SEQUENCE [LARGE SCALE GENOMIC DNA]</scope>
    <source>
        <strain evidence="8">SolTubOtavaFocal</strain>
        <tissue evidence="8">Leaves</tissue>
    </source>
</reference>
<keyword evidence="2" id="KW-0813">Transport</keyword>
<dbReference type="InterPro" id="IPR058533">
    <property type="entry name" value="Cation_efflux_TM"/>
</dbReference>
<evidence type="ECO:0000313" key="8">
    <source>
        <dbReference type="EMBL" id="KAH0738726.1"/>
    </source>
</evidence>
<dbReference type="PANTHER" id="PTHR43840">
    <property type="entry name" value="MITOCHONDRIAL METAL TRANSPORTER 1-RELATED"/>
    <property type="match status" value="1"/>
</dbReference>
<comment type="caution">
    <text evidence="8">The sequence shown here is derived from an EMBL/GenBank/DDBJ whole genome shotgun (WGS) entry which is preliminary data.</text>
</comment>
<sequence>MLHNIWHTDDSYSHHHVHHDVRSGMTERRFSGLALLLILALPPEKLLQVKYVEAPPLLLMRLILSPMWIVLCGVSLLSFQAARVPKDKEHPCGHGKYETLRALGISGVLLATAGGIGWHALDVFLGLWSAASEVVNQSMTPLHVHEQHHHGIDMDHSILALSVTILSIAVKEGSYWITKREGERVGSGLIEANAWHHRADAVSSFVGLIGDGC</sequence>
<evidence type="ECO:0000256" key="4">
    <source>
        <dbReference type="ARBA" id="ARBA00022989"/>
    </source>
</evidence>
<organism evidence="8 9">
    <name type="scientific">Solanum tuberosum</name>
    <name type="common">Potato</name>
    <dbReference type="NCBI Taxonomy" id="4113"/>
    <lineage>
        <taxon>Eukaryota</taxon>
        <taxon>Viridiplantae</taxon>
        <taxon>Streptophyta</taxon>
        <taxon>Embryophyta</taxon>
        <taxon>Tracheophyta</taxon>
        <taxon>Spermatophyta</taxon>
        <taxon>Magnoliopsida</taxon>
        <taxon>eudicotyledons</taxon>
        <taxon>Gunneridae</taxon>
        <taxon>Pentapetalae</taxon>
        <taxon>asterids</taxon>
        <taxon>lamiids</taxon>
        <taxon>Solanales</taxon>
        <taxon>Solanaceae</taxon>
        <taxon>Solanoideae</taxon>
        <taxon>Solaneae</taxon>
        <taxon>Solanum</taxon>
    </lineage>
</organism>
<dbReference type="Gene3D" id="1.20.1510.10">
    <property type="entry name" value="Cation efflux protein transmembrane domain"/>
    <property type="match status" value="1"/>
</dbReference>
<proteinExistence type="predicted"/>
<feature type="domain" description="Cation efflux protein transmembrane" evidence="7">
    <location>
        <begin position="73"/>
        <end position="210"/>
    </location>
</feature>
<name>A0ABQ7TW08_SOLTU</name>
<evidence type="ECO:0000256" key="6">
    <source>
        <dbReference type="SAM" id="Phobius"/>
    </source>
</evidence>
<dbReference type="Proteomes" id="UP000826656">
    <property type="component" value="Unassembled WGS sequence"/>
</dbReference>